<keyword evidence="4" id="KW-1185">Reference proteome</keyword>
<accession>A0A074VHW7</accession>
<dbReference type="AlphaFoldDB" id="A0A074VHW7"/>
<dbReference type="EMBL" id="KL584853">
    <property type="protein sequence ID" value="KEQ58619.1"/>
    <property type="molecule type" value="Genomic_DNA"/>
</dbReference>
<protein>
    <submittedName>
        <fullName evidence="3">Uncharacterized protein</fullName>
    </submittedName>
</protein>
<dbReference type="PANTHER" id="PTHR40018:SF1">
    <property type="entry name" value="[PSI+] INDUCTION PROTEIN 2"/>
    <property type="match status" value="1"/>
</dbReference>
<organism evidence="3 4">
    <name type="scientific">Aureobasidium melanogenum (strain CBS 110374)</name>
    <name type="common">Aureobasidium pullulans var. melanogenum</name>
    <dbReference type="NCBI Taxonomy" id="1043003"/>
    <lineage>
        <taxon>Eukaryota</taxon>
        <taxon>Fungi</taxon>
        <taxon>Dikarya</taxon>
        <taxon>Ascomycota</taxon>
        <taxon>Pezizomycotina</taxon>
        <taxon>Dothideomycetes</taxon>
        <taxon>Dothideomycetidae</taxon>
        <taxon>Dothideales</taxon>
        <taxon>Saccotheciaceae</taxon>
        <taxon>Aureobasidium</taxon>
    </lineage>
</organism>
<dbReference type="STRING" id="1043003.A0A074VHW7"/>
<keyword evidence="2" id="KW-0812">Transmembrane</keyword>
<gene>
    <name evidence="3" type="ORF">M437DRAFT_58879</name>
</gene>
<dbReference type="GO" id="GO:0005935">
    <property type="term" value="C:cellular bud neck"/>
    <property type="evidence" value="ECO:0007669"/>
    <property type="project" value="TreeGrafter"/>
</dbReference>
<evidence type="ECO:0000313" key="4">
    <source>
        <dbReference type="Proteomes" id="UP000030672"/>
    </source>
</evidence>
<reference evidence="3 4" key="1">
    <citation type="journal article" date="2014" name="BMC Genomics">
        <title>Genome sequencing of four Aureobasidium pullulans varieties: biotechnological potential, stress tolerance, and description of new species.</title>
        <authorList>
            <person name="Gostin Ar C."/>
            <person name="Ohm R.A."/>
            <person name="Kogej T."/>
            <person name="Sonjak S."/>
            <person name="Turk M."/>
            <person name="Zajc J."/>
            <person name="Zalar P."/>
            <person name="Grube M."/>
            <person name="Sun H."/>
            <person name="Han J."/>
            <person name="Sharma A."/>
            <person name="Chiniquy J."/>
            <person name="Ngan C.Y."/>
            <person name="Lipzen A."/>
            <person name="Barry K."/>
            <person name="Grigoriev I.V."/>
            <person name="Gunde-Cimerman N."/>
        </authorList>
    </citation>
    <scope>NUCLEOTIDE SEQUENCE [LARGE SCALE GENOMIC DNA]</scope>
    <source>
        <strain evidence="3 4">CBS 110374</strain>
    </source>
</reference>
<evidence type="ECO:0000256" key="2">
    <source>
        <dbReference type="SAM" id="Phobius"/>
    </source>
</evidence>
<dbReference type="GO" id="GO:0005886">
    <property type="term" value="C:plasma membrane"/>
    <property type="evidence" value="ECO:0007669"/>
    <property type="project" value="TreeGrafter"/>
</dbReference>
<dbReference type="GeneID" id="63916843"/>
<dbReference type="Proteomes" id="UP000030672">
    <property type="component" value="Unassembled WGS sequence"/>
</dbReference>
<feature type="region of interest" description="Disordered" evidence="1">
    <location>
        <begin position="236"/>
        <end position="257"/>
    </location>
</feature>
<sequence>MYSRYMRDVSSEVSDVKNTFSGWDQCMNKAYCKWPVIIGIVVGVVIAISIVWCLVRCLCCGVECCCNCMSCFSCCTSCCRNGHHRNQGYTQPVPPPVSQFPQYTQYQPAAAPVYRPQQPQYARFDAPSSNKAFNEDALPAMPSWGQSRTLRQQDTEANDMEMGSLHNQAAQPMLPKSPISHVQEYPYQANAGAYGGDLGTSHSPYAPQTEQYGYGHYSPRVASPAGYEASVAPSYHTTAPAAPGVARKPVSGSWRDL</sequence>
<keyword evidence="2" id="KW-0472">Membrane</keyword>
<dbReference type="InterPro" id="IPR037504">
    <property type="entry name" value="PSI_induc_2"/>
</dbReference>
<proteinExistence type="predicted"/>
<evidence type="ECO:0000256" key="1">
    <source>
        <dbReference type="SAM" id="MobiDB-lite"/>
    </source>
</evidence>
<evidence type="ECO:0000313" key="3">
    <source>
        <dbReference type="EMBL" id="KEQ58619.1"/>
    </source>
</evidence>
<dbReference type="PANTHER" id="PTHR40018">
    <property type="entry name" value="[PSI+] INDUCTION PROTEIN 2"/>
    <property type="match status" value="1"/>
</dbReference>
<dbReference type="RefSeq" id="XP_040875642.1">
    <property type="nucleotide sequence ID" value="XM_041023470.1"/>
</dbReference>
<dbReference type="HOGENOM" id="CLU_1030508_0_0_1"/>
<feature type="transmembrane region" description="Helical" evidence="2">
    <location>
        <begin position="34"/>
        <end position="55"/>
    </location>
</feature>
<keyword evidence="2" id="KW-1133">Transmembrane helix</keyword>
<name>A0A074VHW7_AURM1</name>